<sequence>MAGDWRVSWSHQLEGKVGAIATLNDGVIIATGGIVRLLNDLGDFIWKRTFQFDVYRLVSDGTSVAVLSGPGFHLLDIRTGNPLGEGRSVGGGFRDCLPRPGGGWLLADRGDHIHMFNREGRGISRLRPGRIRKLIGWLDREHLIAINDDGHLICLRLFGENSQRIIEDRRWSWASRLTNGRLLVQSVDGAIHEGIPNPFGWDSLEQLIETGVDPLEAAMTGDGWWMLTMNGSLDRIPPTEGESWPAGVHISSNDSDIITTATRDGLIRWWESPKLISKRDFFLRKLVSEERQRVDWEQRQVIFEAARDAEENGLLTRAIELYNTLGRQEDVRRILAIREAGG</sequence>
<name>A0A075GEW4_9EURY</name>
<evidence type="ECO:0000313" key="1">
    <source>
        <dbReference type="EMBL" id="AIF02274.1"/>
    </source>
</evidence>
<dbReference type="AlphaFoldDB" id="A0A075GEW4"/>
<organism evidence="1">
    <name type="scientific">uncultured marine group II/III euryarchaeote KM3_156_A06</name>
    <dbReference type="NCBI Taxonomy" id="1457899"/>
    <lineage>
        <taxon>Archaea</taxon>
        <taxon>Methanobacteriati</taxon>
        <taxon>Methanobacteriota</taxon>
        <taxon>environmental samples</taxon>
    </lineage>
</organism>
<protein>
    <submittedName>
        <fullName evidence="1">Uncharacterized protein</fullName>
    </submittedName>
</protein>
<dbReference type="EMBL" id="KF900645">
    <property type="protein sequence ID" value="AIF02274.1"/>
    <property type="molecule type" value="Genomic_DNA"/>
</dbReference>
<reference evidence="1" key="1">
    <citation type="journal article" date="2014" name="Genome Biol. Evol.">
        <title>Pangenome evidence for extensive interdomain horizontal transfer affecting lineage core and shell genes in uncultured planktonic thaumarchaeota and euryarchaeota.</title>
        <authorList>
            <person name="Deschamps P."/>
            <person name="Zivanovic Y."/>
            <person name="Moreira D."/>
            <person name="Rodriguez-Valera F."/>
            <person name="Lopez-Garcia P."/>
        </authorList>
    </citation>
    <scope>NUCLEOTIDE SEQUENCE</scope>
</reference>
<dbReference type="Gene3D" id="2.130.10.10">
    <property type="entry name" value="YVTN repeat-like/Quinoprotein amine dehydrogenase"/>
    <property type="match status" value="1"/>
</dbReference>
<dbReference type="SUPFAM" id="SSF50998">
    <property type="entry name" value="Quinoprotein alcohol dehydrogenase-like"/>
    <property type="match status" value="1"/>
</dbReference>
<dbReference type="InterPro" id="IPR011047">
    <property type="entry name" value="Quinoprotein_ADH-like_sf"/>
</dbReference>
<accession>A0A075GEW4</accession>
<dbReference type="InterPro" id="IPR015943">
    <property type="entry name" value="WD40/YVTN_repeat-like_dom_sf"/>
</dbReference>
<proteinExistence type="predicted"/>